<name>C7LRV9_DESBD</name>
<dbReference type="Proteomes" id="UP000002216">
    <property type="component" value="Chromosome"/>
</dbReference>
<proteinExistence type="predicted"/>
<evidence type="ECO:0000256" key="1">
    <source>
        <dbReference type="SAM" id="Coils"/>
    </source>
</evidence>
<dbReference type="eggNOG" id="ENOG50334VQ">
    <property type="taxonomic scope" value="Bacteria"/>
</dbReference>
<dbReference type="OrthoDB" id="5422995at2"/>
<dbReference type="RefSeq" id="WP_015773438.1">
    <property type="nucleotide sequence ID" value="NC_013173.1"/>
</dbReference>
<accession>C7LRV9</accession>
<evidence type="ECO:0000313" key="2">
    <source>
        <dbReference type="EMBL" id="ACU89342.1"/>
    </source>
</evidence>
<keyword evidence="1" id="KW-0175">Coiled coil</keyword>
<dbReference type="AlphaFoldDB" id="C7LRV9"/>
<gene>
    <name evidence="2" type="ordered locus">Dbac_1239</name>
</gene>
<reference evidence="2 3" key="1">
    <citation type="journal article" date="2009" name="Stand. Genomic Sci.">
        <title>Complete genome sequence of Desulfomicrobium baculatum type strain (X).</title>
        <authorList>
            <person name="Copeland A."/>
            <person name="Spring S."/>
            <person name="Goker M."/>
            <person name="Schneider S."/>
            <person name="Lapidus A."/>
            <person name="Del Rio T.G."/>
            <person name="Tice H."/>
            <person name="Cheng J.F."/>
            <person name="Chen F."/>
            <person name="Nolan M."/>
            <person name="Bruce D."/>
            <person name="Goodwin L."/>
            <person name="Pitluck S."/>
            <person name="Ivanova N."/>
            <person name="Mavrommatis K."/>
            <person name="Ovchinnikova G."/>
            <person name="Pati A."/>
            <person name="Chen A."/>
            <person name="Palaniappan K."/>
            <person name="Land M."/>
            <person name="Hauser L."/>
            <person name="Chang Y.J."/>
            <person name="Jeffries C.C."/>
            <person name="Meincke L."/>
            <person name="Sims D."/>
            <person name="Brettin T."/>
            <person name="Detter J.C."/>
            <person name="Han C."/>
            <person name="Chain P."/>
            <person name="Bristow J."/>
            <person name="Eisen J.A."/>
            <person name="Markowitz V."/>
            <person name="Hugenholtz P."/>
            <person name="Kyrpides N.C."/>
            <person name="Klenk H.P."/>
            <person name="Lucas S."/>
        </authorList>
    </citation>
    <scope>NUCLEOTIDE SEQUENCE [LARGE SCALE GENOMIC DNA]</scope>
    <source>
        <strain evidence="3">DSM 4028 / VKM B-1378 / X</strain>
    </source>
</reference>
<dbReference type="STRING" id="525897.Dbac_1239"/>
<keyword evidence="3" id="KW-1185">Reference proteome</keyword>
<feature type="coiled-coil region" evidence="1">
    <location>
        <begin position="195"/>
        <end position="229"/>
    </location>
</feature>
<dbReference type="KEGG" id="dba:Dbac_1239"/>
<protein>
    <submittedName>
        <fullName evidence="2">Uncharacterized protein</fullName>
    </submittedName>
</protein>
<dbReference type="EMBL" id="CP001629">
    <property type="protein sequence ID" value="ACU89342.1"/>
    <property type="molecule type" value="Genomic_DNA"/>
</dbReference>
<dbReference type="HOGENOM" id="CLU_782394_0_0_7"/>
<organism evidence="2 3">
    <name type="scientific">Desulfomicrobium baculatum (strain DSM 4028 / VKM B-1378 / X)</name>
    <name type="common">Desulfovibrio baculatus</name>
    <dbReference type="NCBI Taxonomy" id="525897"/>
    <lineage>
        <taxon>Bacteria</taxon>
        <taxon>Pseudomonadati</taxon>
        <taxon>Thermodesulfobacteriota</taxon>
        <taxon>Desulfovibrionia</taxon>
        <taxon>Desulfovibrionales</taxon>
        <taxon>Desulfomicrobiaceae</taxon>
        <taxon>Desulfomicrobium</taxon>
    </lineage>
</organism>
<sequence length="374" mass="42466">MKNNNKYDEENMSSSLSSLYINRFCPPDTILFSKNIDKEIKGHIEKCTMCQERLSMDLEPWKDLFKILKFDKQNKEVPDIQLGQIWDFSKSIEGWDNSGKYINSSFVITLSNPENGHVRVAQIFSEESLATTDDIFLSDEAGFGEAWNIASIPTRALARFWSEAPKSAIDQINSLAESKLFTPIQELHPLIAEFRKQEQEVLAIFTERAEAAERKLAEKKINILELLAKRFKLSLSEISKKFDFPDIRTWDFEPHLAFASFTGDLAPANAATEGQCLAIVLHEDVSMPDVIRDVRQVAVTITHMDSTDEGFLIAGELPEDPLDTPVRVQTWWAEKDNEPIKASECVLADNYFQAVFKGLKPDKAAGHPRMLIYV</sequence>
<evidence type="ECO:0000313" key="3">
    <source>
        <dbReference type="Proteomes" id="UP000002216"/>
    </source>
</evidence>